<keyword evidence="2" id="KW-1185">Reference proteome</keyword>
<dbReference type="Proteomes" id="UP001189429">
    <property type="component" value="Unassembled WGS sequence"/>
</dbReference>
<evidence type="ECO:0000313" key="1">
    <source>
        <dbReference type="EMBL" id="CAK0796667.1"/>
    </source>
</evidence>
<reference evidence="1" key="1">
    <citation type="submission" date="2023-10" db="EMBL/GenBank/DDBJ databases">
        <authorList>
            <person name="Chen Y."/>
            <person name="Shah S."/>
            <person name="Dougan E. K."/>
            <person name="Thang M."/>
            <person name="Chan C."/>
        </authorList>
    </citation>
    <scope>NUCLEOTIDE SEQUENCE [LARGE SCALE GENOMIC DNA]</scope>
</reference>
<organism evidence="1 2">
    <name type="scientific">Prorocentrum cordatum</name>
    <dbReference type="NCBI Taxonomy" id="2364126"/>
    <lineage>
        <taxon>Eukaryota</taxon>
        <taxon>Sar</taxon>
        <taxon>Alveolata</taxon>
        <taxon>Dinophyceae</taxon>
        <taxon>Prorocentrales</taxon>
        <taxon>Prorocentraceae</taxon>
        <taxon>Prorocentrum</taxon>
    </lineage>
</organism>
<dbReference type="EMBL" id="CAUYUJ010001592">
    <property type="protein sequence ID" value="CAK0796667.1"/>
    <property type="molecule type" value="Genomic_DNA"/>
</dbReference>
<proteinExistence type="predicted"/>
<name>A0ABN9PU12_9DINO</name>
<protein>
    <submittedName>
        <fullName evidence="1">Uncharacterized protein</fullName>
    </submittedName>
</protein>
<comment type="caution">
    <text evidence="1">The sequence shown here is derived from an EMBL/GenBank/DDBJ whole genome shotgun (WGS) entry which is preliminary data.</text>
</comment>
<sequence length="139" mass="15858">MALFVPVGWCGSRPRLRNWRPWTPKFAMSPSLLMLFVRGLSRVLNALRSWPAVGSCFWRLDMRRDVPPALFSMRPAAETLPVSVFAGGCMSGFIFDDLVRIAASLEKWFRKWLMVAAFRKVVQEVASVVFQRLRVARPG</sequence>
<gene>
    <name evidence="1" type="ORF">PCOR1329_LOCUS5981</name>
</gene>
<evidence type="ECO:0000313" key="2">
    <source>
        <dbReference type="Proteomes" id="UP001189429"/>
    </source>
</evidence>
<accession>A0ABN9PU12</accession>